<proteinExistence type="predicted"/>
<dbReference type="KEGG" id="anf:AQPE_4096"/>
<dbReference type="Proteomes" id="UP001193389">
    <property type="component" value="Chromosome"/>
</dbReference>
<keyword evidence="2" id="KW-1185">Reference proteome</keyword>
<evidence type="ECO:0000313" key="2">
    <source>
        <dbReference type="Proteomes" id="UP001193389"/>
    </source>
</evidence>
<dbReference type="AlphaFoldDB" id="A0A5K7SEA7"/>
<dbReference type="EMBL" id="AP018694">
    <property type="protein sequence ID" value="BBE19908.1"/>
    <property type="molecule type" value="Genomic_DNA"/>
</dbReference>
<accession>A0A5K7SEA7</accession>
<organism evidence="1 2">
    <name type="scientific">Aquipluma nitroreducens</name>
    <dbReference type="NCBI Taxonomy" id="2010828"/>
    <lineage>
        <taxon>Bacteria</taxon>
        <taxon>Pseudomonadati</taxon>
        <taxon>Bacteroidota</taxon>
        <taxon>Bacteroidia</taxon>
        <taxon>Marinilabiliales</taxon>
        <taxon>Prolixibacteraceae</taxon>
        <taxon>Aquipluma</taxon>
    </lineage>
</organism>
<evidence type="ECO:0000313" key="1">
    <source>
        <dbReference type="EMBL" id="BBE19908.1"/>
    </source>
</evidence>
<sequence length="81" mass="9391">MITIQDSLSYCSKFSETWDFQLFDEKTVRFQESECYQSANNGVLWIYTKQKVEAASHCEDGQTITTYFLAGLEVEIEAFLN</sequence>
<name>A0A5K7SEA7_9BACT</name>
<reference evidence="1" key="1">
    <citation type="journal article" date="2020" name="Int. J. Syst. Evol. Microbiol.">
        <title>Aquipluma nitroreducens gen. nov. sp. nov., a novel facultatively anaerobic bacterium isolated from a freshwater lake.</title>
        <authorList>
            <person name="Watanabe M."/>
            <person name="Kojima H."/>
            <person name="Fukui M."/>
        </authorList>
    </citation>
    <scope>NUCLEOTIDE SEQUENCE</scope>
    <source>
        <strain evidence="1">MeG22</strain>
    </source>
</reference>
<gene>
    <name evidence="1" type="ORF">AQPE_4096</name>
</gene>
<protein>
    <submittedName>
        <fullName evidence="1">Uncharacterized protein</fullName>
    </submittedName>
</protein>